<dbReference type="GO" id="GO:0005634">
    <property type="term" value="C:nucleus"/>
    <property type="evidence" value="ECO:0007669"/>
    <property type="project" value="UniProtKB-SubCell"/>
</dbReference>
<proteinExistence type="inferred from homology"/>
<dbReference type="SUPFAM" id="SSF47819">
    <property type="entry name" value="HRDC-like"/>
    <property type="match status" value="1"/>
</dbReference>
<protein>
    <recommendedName>
        <fullName evidence="5">RNA polymerase Rpb4/RPC9 core domain-containing protein</fullName>
    </recommendedName>
</protein>
<comment type="caution">
    <text evidence="6">The sequence shown here is derived from an EMBL/GenBank/DDBJ whole genome shotgun (WGS) entry which is preliminary data.</text>
</comment>
<sequence>MSSDKWGNKFPISSGKKYASKPKTVATKGKDTSSSKKGRTVDSDTDSSDYEELPKFSTSSKSGGKASFETPTPTSKAKLNTSVSSKSGGKYSFETSVGKGYSGKGGKAGGKSTVPKATVAKFKVEEELPDNASCLMDCEAADILEGIQGQRTLLSNDPTIKLPGSFDRGLDYATFDRHYTDPQSARRVLEKLKRHNISDSEICLISNVCPETIPEVYALVPSLKRERERNAENSSIMVLRRSEHQRRSQIIIIISTCRLELYAAASKASEEEESGLGFDIEAAVRSANDTVSALSMCKISNHQLNSI</sequence>
<keyword evidence="7" id="KW-1185">Reference proteome</keyword>
<dbReference type="EMBL" id="JACGCM010001104">
    <property type="protein sequence ID" value="KAF6161717.1"/>
    <property type="molecule type" value="Genomic_DNA"/>
</dbReference>
<organism evidence="6 7">
    <name type="scientific">Kingdonia uniflora</name>
    <dbReference type="NCBI Taxonomy" id="39325"/>
    <lineage>
        <taxon>Eukaryota</taxon>
        <taxon>Viridiplantae</taxon>
        <taxon>Streptophyta</taxon>
        <taxon>Embryophyta</taxon>
        <taxon>Tracheophyta</taxon>
        <taxon>Spermatophyta</taxon>
        <taxon>Magnoliopsida</taxon>
        <taxon>Ranunculales</taxon>
        <taxon>Circaeasteraceae</taxon>
        <taxon>Kingdonia</taxon>
    </lineage>
</organism>
<reference evidence="6 7" key="1">
    <citation type="journal article" date="2020" name="IScience">
        <title>Genome Sequencing of the Endangered Kingdonia uniflora (Circaeasteraceae, Ranunculales) Reveals Potential Mechanisms of Evolutionary Specialization.</title>
        <authorList>
            <person name="Sun Y."/>
            <person name="Deng T."/>
            <person name="Zhang A."/>
            <person name="Moore M.J."/>
            <person name="Landis J.B."/>
            <person name="Lin N."/>
            <person name="Zhang H."/>
            <person name="Zhang X."/>
            <person name="Huang J."/>
            <person name="Zhang X."/>
            <person name="Sun H."/>
            <person name="Wang H."/>
        </authorList>
    </citation>
    <scope>NUCLEOTIDE SEQUENCE [LARGE SCALE GENOMIC DNA]</scope>
    <source>
        <strain evidence="6">TB1705</strain>
        <tissue evidence="6">Leaf</tissue>
    </source>
</reference>
<evidence type="ECO:0000256" key="1">
    <source>
        <dbReference type="ARBA" id="ARBA00004123"/>
    </source>
</evidence>
<dbReference type="GO" id="GO:0030880">
    <property type="term" value="C:RNA polymerase complex"/>
    <property type="evidence" value="ECO:0007669"/>
    <property type="project" value="InterPro"/>
</dbReference>
<evidence type="ECO:0000313" key="7">
    <source>
        <dbReference type="Proteomes" id="UP000541444"/>
    </source>
</evidence>
<dbReference type="GO" id="GO:0006352">
    <property type="term" value="P:DNA-templated transcription initiation"/>
    <property type="evidence" value="ECO:0007669"/>
    <property type="project" value="InterPro"/>
</dbReference>
<evidence type="ECO:0000256" key="2">
    <source>
        <dbReference type="ARBA" id="ARBA00023242"/>
    </source>
</evidence>
<keyword evidence="2" id="KW-0539">Nucleus</keyword>
<comment type="subcellular location">
    <subcellularLocation>
        <location evidence="1">Nucleus</location>
    </subcellularLocation>
</comment>
<accession>A0A7J7N3M5</accession>
<dbReference type="InterPro" id="IPR005574">
    <property type="entry name" value="Rpb4/RPC9"/>
</dbReference>
<dbReference type="Gene3D" id="1.20.1250.40">
    <property type="match status" value="1"/>
</dbReference>
<dbReference type="InterPro" id="IPR010997">
    <property type="entry name" value="HRDC-like_sf"/>
</dbReference>
<dbReference type="AlphaFoldDB" id="A0A7J7N3M5"/>
<evidence type="ECO:0000256" key="3">
    <source>
        <dbReference type="ARBA" id="ARBA00025724"/>
    </source>
</evidence>
<name>A0A7J7N3M5_9MAGN</name>
<comment type="similarity">
    <text evidence="3">Belongs to the eukaryotic RPB4 RNA polymerase subunit family.</text>
</comment>
<dbReference type="InterPro" id="IPR045222">
    <property type="entry name" value="Rpb4-like"/>
</dbReference>
<dbReference type="GO" id="GO:0000166">
    <property type="term" value="F:nucleotide binding"/>
    <property type="evidence" value="ECO:0007669"/>
    <property type="project" value="InterPro"/>
</dbReference>
<feature type="domain" description="RNA polymerase Rpb4/RPC9 core" evidence="5">
    <location>
        <begin position="125"/>
        <end position="243"/>
    </location>
</feature>
<feature type="compositionally biased region" description="Polar residues" evidence="4">
    <location>
        <begin position="69"/>
        <end position="87"/>
    </location>
</feature>
<dbReference type="SMART" id="SM00657">
    <property type="entry name" value="RPOL4c"/>
    <property type="match status" value="1"/>
</dbReference>
<feature type="compositionally biased region" description="Basic and acidic residues" evidence="4">
    <location>
        <begin position="28"/>
        <end position="42"/>
    </location>
</feature>
<feature type="region of interest" description="Disordered" evidence="4">
    <location>
        <begin position="1"/>
        <end position="88"/>
    </location>
</feature>
<dbReference type="OrthoDB" id="2186918at2759"/>
<dbReference type="InterPro" id="IPR006590">
    <property type="entry name" value="RNA_pol_Rpb4/RPC9_core"/>
</dbReference>
<gene>
    <name evidence="6" type="ORF">GIB67_017372</name>
</gene>
<dbReference type="PANTHER" id="PTHR21297">
    <property type="entry name" value="DNA-DIRECTED RNA POLYMERASE II"/>
    <property type="match status" value="1"/>
</dbReference>
<evidence type="ECO:0000313" key="6">
    <source>
        <dbReference type="EMBL" id="KAF6161717.1"/>
    </source>
</evidence>
<evidence type="ECO:0000256" key="4">
    <source>
        <dbReference type="SAM" id="MobiDB-lite"/>
    </source>
</evidence>
<evidence type="ECO:0000259" key="5">
    <source>
        <dbReference type="SMART" id="SM00657"/>
    </source>
</evidence>
<dbReference type="Pfam" id="PF03874">
    <property type="entry name" value="RNA_pol_Rpb4"/>
    <property type="match status" value="1"/>
</dbReference>
<dbReference type="Proteomes" id="UP000541444">
    <property type="component" value="Unassembled WGS sequence"/>
</dbReference>
<dbReference type="InterPro" id="IPR038324">
    <property type="entry name" value="Rpb4/RPC9_sf"/>
</dbReference>